<dbReference type="AlphaFoldDB" id="A0AAV7RVR9"/>
<accession>A0AAV7RVR9</accession>
<proteinExistence type="predicted"/>
<reference evidence="1" key="1">
    <citation type="journal article" date="2022" name="bioRxiv">
        <title>Sequencing and chromosome-scale assembly of the giantPleurodeles waltlgenome.</title>
        <authorList>
            <person name="Brown T."/>
            <person name="Elewa A."/>
            <person name="Iarovenko S."/>
            <person name="Subramanian E."/>
            <person name="Araus A.J."/>
            <person name="Petzold A."/>
            <person name="Susuki M."/>
            <person name="Suzuki K.-i.T."/>
            <person name="Hayashi T."/>
            <person name="Toyoda A."/>
            <person name="Oliveira C."/>
            <person name="Osipova E."/>
            <person name="Leigh N.D."/>
            <person name="Simon A."/>
            <person name="Yun M.H."/>
        </authorList>
    </citation>
    <scope>NUCLEOTIDE SEQUENCE</scope>
    <source>
        <strain evidence="1">20211129_DDA</strain>
        <tissue evidence="1">Liver</tissue>
    </source>
</reference>
<keyword evidence="2" id="KW-1185">Reference proteome</keyword>
<dbReference type="Proteomes" id="UP001066276">
    <property type="component" value="Chromosome 5"/>
</dbReference>
<dbReference type="EMBL" id="JANPWB010000009">
    <property type="protein sequence ID" value="KAJ1155812.1"/>
    <property type="molecule type" value="Genomic_DNA"/>
</dbReference>
<evidence type="ECO:0000313" key="1">
    <source>
        <dbReference type="EMBL" id="KAJ1155812.1"/>
    </source>
</evidence>
<organism evidence="1 2">
    <name type="scientific">Pleurodeles waltl</name>
    <name type="common">Iberian ribbed newt</name>
    <dbReference type="NCBI Taxonomy" id="8319"/>
    <lineage>
        <taxon>Eukaryota</taxon>
        <taxon>Metazoa</taxon>
        <taxon>Chordata</taxon>
        <taxon>Craniata</taxon>
        <taxon>Vertebrata</taxon>
        <taxon>Euteleostomi</taxon>
        <taxon>Amphibia</taxon>
        <taxon>Batrachia</taxon>
        <taxon>Caudata</taxon>
        <taxon>Salamandroidea</taxon>
        <taxon>Salamandridae</taxon>
        <taxon>Pleurodelinae</taxon>
        <taxon>Pleurodeles</taxon>
    </lineage>
</organism>
<name>A0AAV7RVR9_PLEWA</name>
<evidence type="ECO:0000313" key="2">
    <source>
        <dbReference type="Proteomes" id="UP001066276"/>
    </source>
</evidence>
<gene>
    <name evidence="1" type="ORF">NDU88_008537</name>
</gene>
<sequence>MCEFLNSIRRRVFTSSALRPTWLLTTQKKNAHASQTKSAFPLRCVYTHLSSFRLELPETCSDSQHPWLPWSRLFV</sequence>
<comment type="caution">
    <text evidence="1">The sequence shown here is derived from an EMBL/GenBank/DDBJ whole genome shotgun (WGS) entry which is preliminary data.</text>
</comment>
<protein>
    <submittedName>
        <fullName evidence="1">Uncharacterized protein</fullName>
    </submittedName>
</protein>